<evidence type="ECO:0000313" key="2">
    <source>
        <dbReference type="Proteomes" id="UP000250369"/>
    </source>
</evidence>
<sequence>MDVNIILQLIDEGLTHKQITERLGITIGKLNYQLTKHRRANHPQSEEEGEDFEFLDDFAVMDRHCASIDRLTVLPRDPECLYACWNITDERKRMTEEFFHCGWQELPKYLRVYDVSCITFNGDNANRQWMIAVNREANNWFINVLAPDCTYIADYGTTSLDGTFITLLRSQAVRIPPREEGTWQTPRSAVVDLNAAAPEPPWQSAFTGYSLTHSP</sequence>
<dbReference type="AlphaFoldDB" id="A0A329LRB5"/>
<organism evidence="1 2">
    <name type="scientific">Paenibacillus contaminans</name>
    <dbReference type="NCBI Taxonomy" id="450362"/>
    <lineage>
        <taxon>Bacteria</taxon>
        <taxon>Bacillati</taxon>
        <taxon>Bacillota</taxon>
        <taxon>Bacilli</taxon>
        <taxon>Bacillales</taxon>
        <taxon>Paenibacillaceae</taxon>
        <taxon>Paenibacillus</taxon>
    </lineage>
</organism>
<dbReference type="Proteomes" id="UP000250369">
    <property type="component" value="Unassembled WGS sequence"/>
</dbReference>
<proteinExistence type="predicted"/>
<comment type="caution">
    <text evidence="1">The sequence shown here is derived from an EMBL/GenBank/DDBJ whole genome shotgun (WGS) entry which is preliminary data.</text>
</comment>
<protein>
    <recommendedName>
        <fullName evidence="3">DUF4912 domain-containing protein</fullName>
    </recommendedName>
</protein>
<dbReference type="Pfam" id="PF16258">
    <property type="entry name" value="DUF4912"/>
    <property type="match status" value="1"/>
</dbReference>
<dbReference type="RefSeq" id="WP_113036218.1">
    <property type="nucleotide sequence ID" value="NZ_QMFB01000043.1"/>
</dbReference>
<evidence type="ECO:0008006" key="3">
    <source>
        <dbReference type="Google" id="ProtNLM"/>
    </source>
</evidence>
<name>A0A329LRB5_9BACL</name>
<dbReference type="EMBL" id="QMFB01000043">
    <property type="protein sequence ID" value="RAV10471.1"/>
    <property type="molecule type" value="Genomic_DNA"/>
</dbReference>
<keyword evidence="2" id="KW-1185">Reference proteome</keyword>
<accession>A0A329LRB5</accession>
<dbReference type="OrthoDB" id="9812700at2"/>
<evidence type="ECO:0000313" key="1">
    <source>
        <dbReference type="EMBL" id="RAV10471.1"/>
    </source>
</evidence>
<gene>
    <name evidence="1" type="ORF">DQG23_37760</name>
</gene>
<dbReference type="InterPro" id="IPR032585">
    <property type="entry name" value="DUF4912"/>
</dbReference>
<reference evidence="1 2" key="1">
    <citation type="journal article" date="2009" name="Int. J. Syst. Evol. Microbiol.">
        <title>Paenibacillus contaminans sp. nov., isolated from a contaminated laboratory plate.</title>
        <authorList>
            <person name="Chou J.H."/>
            <person name="Lee J.H."/>
            <person name="Lin M.C."/>
            <person name="Chang P.S."/>
            <person name="Arun A.B."/>
            <person name="Young C.C."/>
            <person name="Chen W.M."/>
        </authorList>
    </citation>
    <scope>NUCLEOTIDE SEQUENCE [LARGE SCALE GENOMIC DNA]</scope>
    <source>
        <strain evidence="1 2">CKOBP-6</strain>
    </source>
</reference>